<keyword evidence="3" id="KW-0808">Transferase</keyword>
<feature type="domain" description="Transcription elongation factor GreA/GreB C-terminal" evidence="1">
    <location>
        <begin position="57"/>
        <end position="131"/>
    </location>
</feature>
<dbReference type="Gene3D" id="3.10.50.30">
    <property type="entry name" value="Transcription elongation factor, GreA/GreB, C-terminal domain"/>
    <property type="match status" value="1"/>
</dbReference>
<dbReference type="Pfam" id="PF14760">
    <property type="entry name" value="Rnk_N"/>
    <property type="match status" value="1"/>
</dbReference>
<evidence type="ECO:0000313" key="3">
    <source>
        <dbReference type="EMBL" id="OBP83121.1"/>
    </source>
</evidence>
<dbReference type="GeneID" id="66681458"/>
<dbReference type="Pfam" id="PF01272">
    <property type="entry name" value="GreA_GreB"/>
    <property type="match status" value="1"/>
</dbReference>
<dbReference type="GO" id="GO:0070063">
    <property type="term" value="F:RNA polymerase binding"/>
    <property type="evidence" value="ECO:0007669"/>
    <property type="project" value="InterPro"/>
</dbReference>
<feature type="domain" description="Regulator of nucleoside diphosphate kinase N-terminal" evidence="2">
    <location>
        <begin position="12"/>
        <end position="50"/>
    </location>
</feature>
<dbReference type="PANTHER" id="PTHR30437:SF5">
    <property type="entry name" value="REGULATOR OF NUCLEOSIDE DIPHOSPHATE KINASE"/>
    <property type="match status" value="1"/>
</dbReference>
<dbReference type="Proteomes" id="UP000093748">
    <property type="component" value="Unassembled WGS sequence"/>
</dbReference>
<keyword evidence="3" id="KW-0418">Kinase</keyword>
<evidence type="ECO:0000313" key="4">
    <source>
        <dbReference type="Proteomes" id="UP000093748"/>
    </source>
</evidence>
<sequence length="140" mass="14743">MQHATGPRPSSRILISDTDHDRLTGLARALLDRAPETAEELLFEMDRAVVTDAAAMPADVVRMGSAVTVRGEGGATQRIMLVYPGEADIAENRISVLTPMGTALIGASIGQAVCWSSRGGRELSVTVEAVDTPASGAQRR</sequence>
<dbReference type="AlphaFoldDB" id="A0A1A5IHX8"/>
<dbReference type="PANTHER" id="PTHR30437">
    <property type="entry name" value="TRANSCRIPTION ELONGATION FACTOR GREA"/>
    <property type="match status" value="1"/>
</dbReference>
<dbReference type="GO" id="GO:0006354">
    <property type="term" value="P:DNA-templated transcription elongation"/>
    <property type="evidence" value="ECO:0007669"/>
    <property type="project" value="TreeGrafter"/>
</dbReference>
<dbReference type="InterPro" id="IPR036953">
    <property type="entry name" value="GreA/GreB_C_sf"/>
</dbReference>
<gene>
    <name evidence="3" type="ORF">BAE39_06345</name>
</gene>
<dbReference type="GO" id="GO:0003677">
    <property type="term" value="F:DNA binding"/>
    <property type="evidence" value="ECO:0007669"/>
    <property type="project" value="InterPro"/>
</dbReference>
<dbReference type="InterPro" id="IPR001437">
    <property type="entry name" value="Tscrpt_elong_fac_GreA/B_C"/>
</dbReference>
<evidence type="ECO:0000259" key="1">
    <source>
        <dbReference type="Pfam" id="PF01272"/>
    </source>
</evidence>
<dbReference type="InterPro" id="IPR023459">
    <property type="entry name" value="Tscrpt_elong_fac_GreA/B_fam"/>
</dbReference>
<dbReference type="SUPFAM" id="SSF54534">
    <property type="entry name" value="FKBP-like"/>
    <property type="match status" value="1"/>
</dbReference>
<dbReference type="InterPro" id="IPR029462">
    <property type="entry name" value="Rnk_N"/>
</dbReference>
<organism evidence="3 4">
    <name type="scientific">Rhizobium loti</name>
    <name type="common">Mesorhizobium loti</name>
    <dbReference type="NCBI Taxonomy" id="381"/>
    <lineage>
        <taxon>Bacteria</taxon>
        <taxon>Pseudomonadati</taxon>
        <taxon>Pseudomonadota</taxon>
        <taxon>Alphaproteobacteria</taxon>
        <taxon>Hyphomicrobiales</taxon>
        <taxon>Phyllobacteriaceae</taxon>
        <taxon>Mesorhizobium</taxon>
    </lineage>
</organism>
<dbReference type="RefSeq" id="WP_032932116.1">
    <property type="nucleotide sequence ID" value="NZ_LZTH01000015.1"/>
</dbReference>
<dbReference type="EMBL" id="LZTJ01000001">
    <property type="protein sequence ID" value="OBP83121.1"/>
    <property type="molecule type" value="Genomic_DNA"/>
</dbReference>
<dbReference type="NCBIfam" id="NF004396">
    <property type="entry name" value="PRK05753.1"/>
    <property type="match status" value="1"/>
</dbReference>
<evidence type="ECO:0000259" key="2">
    <source>
        <dbReference type="Pfam" id="PF14760"/>
    </source>
</evidence>
<comment type="caution">
    <text evidence="3">The sequence shown here is derived from an EMBL/GenBank/DDBJ whole genome shotgun (WGS) entry which is preliminary data.</text>
</comment>
<name>A0A1A5IHX8_RHILI</name>
<dbReference type="GO" id="GO:0032784">
    <property type="term" value="P:regulation of DNA-templated transcription elongation"/>
    <property type="evidence" value="ECO:0007669"/>
    <property type="project" value="InterPro"/>
</dbReference>
<accession>A0A1A5IHX8</accession>
<dbReference type="Gene3D" id="1.10.286.20">
    <property type="match status" value="1"/>
</dbReference>
<reference evidence="4" key="1">
    <citation type="submission" date="2016-06" db="EMBL/GenBank/DDBJ databases">
        <title>NZP2037 Pacbio-Illumina hybrid assembly.</title>
        <authorList>
            <person name="Ramsay J.P."/>
        </authorList>
    </citation>
    <scope>NUCLEOTIDE SEQUENCE [LARGE SCALE GENOMIC DNA]</scope>
    <source>
        <strain evidence="4">R7ANS::ICEMlSym2042</strain>
    </source>
</reference>
<dbReference type="OrthoDB" id="192847at2"/>
<proteinExistence type="predicted"/>
<protein>
    <submittedName>
        <fullName evidence="3">Nucleoside diphosphate kinase regulator</fullName>
    </submittedName>
</protein>
<dbReference type="GO" id="GO:0016301">
    <property type="term" value="F:kinase activity"/>
    <property type="evidence" value="ECO:0007669"/>
    <property type="project" value="UniProtKB-KW"/>
</dbReference>